<comment type="pathway">
    <text evidence="2">Energy metabolism; oxidative phosphorylation.</text>
</comment>
<evidence type="ECO:0008006" key="12">
    <source>
        <dbReference type="Google" id="ProtNLM"/>
    </source>
</evidence>
<dbReference type="OrthoDB" id="10051322at2759"/>
<keyword evidence="6 9" id="KW-1133">Transmembrane helix</keyword>
<proteinExistence type="inferred from homology"/>
<dbReference type="InterPro" id="IPR051389">
    <property type="entry name" value="Cytochrome_c_oxidase_VIc"/>
</dbReference>
<keyword evidence="8 9" id="KW-0472">Membrane</keyword>
<sequence length="78" mass="9149">MSELSPLKKPQMRSLLHQQIKKNLALVGISVLAAGIYMRFIFGDGRKQKYADFYKTYDIEKEFERQRKKGLFDSCDTK</sequence>
<organism evidence="10 11">
    <name type="scientific">Brassicogethes aeneus</name>
    <name type="common">Rape pollen beetle</name>
    <name type="synonym">Meligethes aeneus</name>
    <dbReference type="NCBI Taxonomy" id="1431903"/>
    <lineage>
        <taxon>Eukaryota</taxon>
        <taxon>Metazoa</taxon>
        <taxon>Ecdysozoa</taxon>
        <taxon>Arthropoda</taxon>
        <taxon>Hexapoda</taxon>
        <taxon>Insecta</taxon>
        <taxon>Pterygota</taxon>
        <taxon>Neoptera</taxon>
        <taxon>Endopterygota</taxon>
        <taxon>Coleoptera</taxon>
        <taxon>Polyphaga</taxon>
        <taxon>Cucujiformia</taxon>
        <taxon>Nitidulidae</taxon>
        <taxon>Meligethinae</taxon>
        <taxon>Brassicogethes</taxon>
    </lineage>
</organism>
<dbReference type="SUPFAM" id="SSF81415">
    <property type="entry name" value="Mitochondrial cytochrome c oxidase subunit VIc"/>
    <property type="match status" value="1"/>
</dbReference>
<evidence type="ECO:0000256" key="2">
    <source>
        <dbReference type="ARBA" id="ARBA00004673"/>
    </source>
</evidence>
<keyword evidence="7" id="KW-0496">Mitochondrion</keyword>
<comment type="subcellular location">
    <subcellularLocation>
        <location evidence="1">Mitochondrion inner membrane</location>
        <topology evidence="1">Single-pass membrane protein</topology>
    </subcellularLocation>
</comment>
<reference evidence="10" key="1">
    <citation type="submission" date="2021-12" db="EMBL/GenBank/DDBJ databases">
        <authorList>
            <person name="King R."/>
        </authorList>
    </citation>
    <scope>NUCLEOTIDE SEQUENCE</scope>
</reference>
<evidence type="ECO:0000256" key="7">
    <source>
        <dbReference type="ARBA" id="ARBA00023128"/>
    </source>
</evidence>
<dbReference type="GO" id="GO:0005743">
    <property type="term" value="C:mitochondrial inner membrane"/>
    <property type="evidence" value="ECO:0007669"/>
    <property type="project" value="UniProtKB-SubCell"/>
</dbReference>
<evidence type="ECO:0000256" key="1">
    <source>
        <dbReference type="ARBA" id="ARBA00004434"/>
    </source>
</evidence>
<evidence type="ECO:0000256" key="3">
    <source>
        <dbReference type="ARBA" id="ARBA00007204"/>
    </source>
</evidence>
<dbReference type="InterPro" id="IPR034884">
    <property type="entry name" value="Cytochrome_c_oxidase_VIc/VIIs"/>
</dbReference>
<evidence type="ECO:0000256" key="5">
    <source>
        <dbReference type="ARBA" id="ARBA00022792"/>
    </source>
</evidence>
<keyword evidence="4 9" id="KW-0812">Transmembrane</keyword>
<dbReference type="Pfam" id="PF02937">
    <property type="entry name" value="COX6C"/>
    <property type="match status" value="1"/>
</dbReference>
<keyword evidence="5" id="KW-0999">Mitochondrion inner membrane</keyword>
<accession>A0A9P0FF40</accession>
<protein>
    <recommendedName>
        <fullName evidence="12">Mitochondrial cytochrome c oxidase subunit VIc/VIIs domain-containing protein</fullName>
    </recommendedName>
</protein>
<dbReference type="PANTHER" id="PTHR48416">
    <property type="entry name" value="CYTOCHROME C OXIDASE SUBUNIT 6C"/>
    <property type="match status" value="1"/>
</dbReference>
<feature type="transmembrane region" description="Helical" evidence="9">
    <location>
        <begin position="24"/>
        <end position="42"/>
    </location>
</feature>
<comment type="similarity">
    <text evidence="3">Belongs to the cytochrome c oxidase subunit 6c family.</text>
</comment>
<dbReference type="InterPro" id="IPR037169">
    <property type="entry name" value="Cytochrome_c_oxidase_VIc_sf"/>
</dbReference>
<keyword evidence="11" id="KW-1185">Reference proteome</keyword>
<evidence type="ECO:0000256" key="8">
    <source>
        <dbReference type="ARBA" id="ARBA00023136"/>
    </source>
</evidence>
<dbReference type="AlphaFoldDB" id="A0A9P0FF40"/>
<dbReference type="Proteomes" id="UP001154078">
    <property type="component" value="Chromosome 2"/>
</dbReference>
<dbReference type="EMBL" id="OV121133">
    <property type="protein sequence ID" value="CAH0551792.1"/>
    <property type="molecule type" value="Genomic_DNA"/>
</dbReference>
<name>A0A9P0FF40_BRAAE</name>
<evidence type="ECO:0000256" key="4">
    <source>
        <dbReference type="ARBA" id="ARBA00022692"/>
    </source>
</evidence>
<evidence type="ECO:0000256" key="9">
    <source>
        <dbReference type="SAM" id="Phobius"/>
    </source>
</evidence>
<gene>
    <name evidence="10" type="ORF">MELIAE_LOCUS4322</name>
</gene>
<evidence type="ECO:0000313" key="11">
    <source>
        <dbReference type="Proteomes" id="UP001154078"/>
    </source>
</evidence>
<dbReference type="PANTHER" id="PTHR48416:SF1">
    <property type="entry name" value="CYTOCHROME C OXIDASE SUBUNIT 6C"/>
    <property type="match status" value="1"/>
</dbReference>
<dbReference type="Gene3D" id="4.10.93.10">
    <property type="entry name" value="Mitochondrial cytochrome c oxidase subunit VIc/VIIs"/>
    <property type="match status" value="1"/>
</dbReference>
<evidence type="ECO:0000256" key="6">
    <source>
        <dbReference type="ARBA" id="ARBA00022989"/>
    </source>
</evidence>
<evidence type="ECO:0000313" key="10">
    <source>
        <dbReference type="EMBL" id="CAH0551792.1"/>
    </source>
</evidence>
<dbReference type="CDD" id="cd22901">
    <property type="entry name" value="CcO_VIc"/>
    <property type="match status" value="1"/>
</dbReference>